<dbReference type="OrthoDB" id="694780at2759"/>
<keyword evidence="2" id="KW-1185">Reference proteome</keyword>
<dbReference type="SUPFAM" id="SSF56672">
    <property type="entry name" value="DNA/RNA polymerases"/>
    <property type="match status" value="1"/>
</dbReference>
<evidence type="ECO:0000313" key="1">
    <source>
        <dbReference type="EMBL" id="CAD6333765.1"/>
    </source>
</evidence>
<gene>
    <name evidence="1" type="ORF">NCGR_LOCUS57863</name>
</gene>
<sequence length="157" mass="17538">MEPSEIRYQCSLYADDVILFIRPTVQEAMAVKEILEVFGQVSGLKTNLAKCSVTPIFGGEEAIDEIVAILGCQVQEFPIKYLGLPLSTRAIPKQHYQSMVEAVATKLPPCHGSLMARSGRLVWIKSVLRSVPIYAMMAENLTGWARKEIDSICRKFF</sequence>
<comment type="caution">
    <text evidence="1">The sequence shown here is derived from an EMBL/GenBank/DDBJ whole genome shotgun (WGS) entry which is preliminary data.</text>
</comment>
<evidence type="ECO:0000313" key="2">
    <source>
        <dbReference type="Proteomes" id="UP000604825"/>
    </source>
</evidence>
<evidence type="ECO:0008006" key="3">
    <source>
        <dbReference type="Google" id="ProtNLM"/>
    </source>
</evidence>
<reference evidence="1" key="1">
    <citation type="submission" date="2020-10" db="EMBL/GenBank/DDBJ databases">
        <authorList>
            <person name="Han B."/>
            <person name="Lu T."/>
            <person name="Zhao Q."/>
            <person name="Huang X."/>
            <person name="Zhao Y."/>
        </authorList>
    </citation>
    <scope>NUCLEOTIDE SEQUENCE</scope>
</reference>
<dbReference type="AlphaFoldDB" id="A0A811RV30"/>
<dbReference type="PANTHER" id="PTHR33116:SF78">
    <property type="entry name" value="OS12G0587133 PROTEIN"/>
    <property type="match status" value="1"/>
</dbReference>
<dbReference type="EMBL" id="CAJGYO010000017">
    <property type="protein sequence ID" value="CAD6333765.1"/>
    <property type="molecule type" value="Genomic_DNA"/>
</dbReference>
<dbReference type="InterPro" id="IPR043502">
    <property type="entry name" value="DNA/RNA_pol_sf"/>
</dbReference>
<organism evidence="1 2">
    <name type="scientific">Miscanthus lutarioriparius</name>
    <dbReference type="NCBI Taxonomy" id="422564"/>
    <lineage>
        <taxon>Eukaryota</taxon>
        <taxon>Viridiplantae</taxon>
        <taxon>Streptophyta</taxon>
        <taxon>Embryophyta</taxon>
        <taxon>Tracheophyta</taxon>
        <taxon>Spermatophyta</taxon>
        <taxon>Magnoliopsida</taxon>
        <taxon>Liliopsida</taxon>
        <taxon>Poales</taxon>
        <taxon>Poaceae</taxon>
        <taxon>PACMAD clade</taxon>
        <taxon>Panicoideae</taxon>
        <taxon>Andropogonodae</taxon>
        <taxon>Andropogoneae</taxon>
        <taxon>Saccharinae</taxon>
        <taxon>Miscanthus</taxon>
    </lineage>
</organism>
<dbReference type="Proteomes" id="UP000604825">
    <property type="component" value="Unassembled WGS sequence"/>
</dbReference>
<dbReference type="PANTHER" id="PTHR33116">
    <property type="entry name" value="REVERSE TRANSCRIPTASE ZINC-BINDING DOMAIN-CONTAINING PROTEIN-RELATED-RELATED"/>
    <property type="match status" value="1"/>
</dbReference>
<proteinExistence type="predicted"/>
<protein>
    <recommendedName>
        <fullName evidence="3">Reverse transcriptase domain-containing protein</fullName>
    </recommendedName>
</protein>
<accession>A0A811RV30</accession>
<name>A0A811RV30_9POAL</name>